<dbReference type="RefSeq" id="WP_158870941.1">
    <property type="nucleotide sequence ID" value="NZ_CP046401.1"/>
</dbReference>
<proteinExistence type="predicted"/>
<keyword evidence="3" id="KW-1185">Reference proteome</keyword>
<feature type="transmembrane region" description="Helical" evidence="1">
    <location>
        <begin position="39"/>
        <end position="58"/>
    </location>
</feature>
<evidence type="ECO:0000313" key="2">
    <source>
        <dbReference type="EMBL" id="QGY47253.1"/>
    </source>
</evidence>
<feature type="transmembrane region" description="Helical" evidence="1">
    <location>
        <begin position="70"/>
        <end position="95"/>
    </location>
</feature>
<name>A0A6I6K6H4_9BACT</name>
<keyword evidence="1" id="KW-0472">Membrane</keyword>
<dbReference type="EMBL" id="CP046401">
    <property type="protein sequence ID" value="QGY47253.1"/>
    <property type="molecule type" value="Genomic_DNA"/>
</dbReference>
<keyword evidence="1" id="KW-1133">Transmembrane helix</keyword>
<protein>
    <submittedName>
        <fullName evidence="2">DUF4199 family protein</fullName>
    </submittedName>
</protein>
<dbReference type="Proteomes" id="UP000428260">
    <property type="component" value="Chromosome"/>
</dbReference>
<accession>A0A6I6K6H4</accession>
<reference evidence="2 3" key="1">
    <citation type="submission" date="2019-11" db="EMBL/GenBank/DDBJ databases">
        <authorList>
            <person name="Zheng R.K."/>
            <person name="Sun C.M."/>
        </authorList>
    </citation>
    <scope>NUCLEOTIDE SEQUENCE [LARGE SCALE GENOMIC DNA]</scope>
    <source>
        <strain evidence="2 3">WC007</strain>
    </source>
</reference>
<keyword evidence="1" id="KW-0812">Transmembrane</keyword>
<feature type="transmembrane region" description="Helical" evidence="1">
    <location>
        <begin position="7"/>
        <end position="24"/>
    </location>
</feature>
<gene>
    <name evidence="2" type="ORF">GM418_27390</name>
</gene>
<feature type="transmembrane region" description="Helical" evidence="1">
    <location>
        <begin position="136"/>
        <end position="155"/>
    </location>
</feature>
<evidence type="ECO:0000313" key="3">
    <source>
        <dbReference type="Proteomes" id="UP000428260"/>
    </source>
</evidence>
<evidence type="ECO:0000256" key="1">
    <source>
        <dbReference type="SAM" id="Phobius"/>
    </source>
</evidence>
<organism evidence="2 3">
    <name type="scientific">Maribellus comscasis</name>
    <dbReference type="NCBI Taxonomy" id="2681766"/>
    <lineage>
        <taxon>Bacteria</taxon>
        <taxon>Pseudomonadati</taxon>
        <taxon>Bacteroidota</taxon>
        <taxon>Bacteroidia</taxon>
        <taxon>Marinilabiliales</taxon>
        <taxon>Prolixibacteraceae</taxon>
        <taxon>Maribellus</taxon>
    </lineage>
</organism>
<dbReference type="KEGG" id="mcos:GM418_27390"/>
<dbReference type="InterPro" id="IPR025250">
    <property type="entry name" value="DUF4199"/>
</dbReference>
<sequence length="158" mass="18169">MKKFAIEFKWGIIFTVVSLLWMFLERLFGWHTTHIDKHAIYTNFFALPAILVFVFALLDKRKHFYNNKMTWMQGFIAGLVVSIFVAVLSPLAQFITIEWITPEFFTNAREYAVGVGKMSAEQAAEYFNLTNYMMQSAFGAILMGAITSAIVALFVRKK</sequence>
<dbReference type="AlphaFoldDB" id="A0A6I6K6H4"/>
<dbReference type="Pfam" id="PF13858">
    <property type="entry name" value="DUF4199"/>
    <property type="match status" value="1"/>
</dbReference>